<sequence>MSATPDDSRFLHERYAPPEGVYDELCAAPGAPRPHWTGIMESLEGLGREGLLTRADEARRLLGETGVTYNVYSDPRGAERPWPLDPVPLLMDSGEWARVETGLVQRTELLNLTLRDLYGPRHLIRRGILPPDLVFGQLGFLHACDNLPLPEQALTLYACDLARGPDGQLWVLGDRAQAPSGAGYALENRVVLSRVFPSLYRQAGVHRLTGFFHALRQRLASLSPRQDAEPRVVLLSPGPLNETWFEHVYLAGYLGYTLVQGEDLLFSGGRVWLRSLGGPEPVDVVLRRVDDVYCDSLELHQDSRLGVAGLVEAVRRGQVAVANPLGSAVLESPALSAFLPAIGRYFLGQDPELPSVDTWWCGDPGGLEHVLANLERLVVRRVDGPGRSSRPVFGALLSGQELEALRTRIRAHPGRYVGQEQIALSTAPVLAEDGAFEARHAALRAFLCAREDDYLVMPGGLTRVAGRPGDMVVSNQEGGLSKDTWVLSSEPEPASGPLAAIPEGPAVGMQSSLPSRVAENLFWMGRYAERAEGTLRLIRGVLKRRRQARDLSGPHEQAALDALLRALTHLTTCYPGFVGEGGGERLTAPESEILSLITDGERPGTLRFTLSSLFQAAYALRDRVSGDSWRVLASLREQSRNLVADAATDPEELRDNLDEVVTRLLALSGLAQESTIRQTGWVFLDTGRRLERAQLTVNLLRATLVARQEFMAESLLMEAVLAWGESLTAYRTGHRAPPEMSGVLDLMLQESANPRALLFQLERLDEHVRKLPEPGSGGRVSSLARPVLEALMTLRLADPDALVQADPDSGVRGALDQLLARQSHLLHETAEALVAQYFAFAHSQHALDPESSS</sequence>
<feature type="domain" description="DUF403" evidence="1">
    <location>
        <begin position="513"/>
        <end position="838"/>
    </location>
</feature>
<accession>A0A1V3NIL3</accession>
<evidence type="ECO:0000259" key="2">
    <source>
        <dbReference type="Pfam" id="PF14403"/>
    </source>
</evidence>
<dbReference type="Gene3D" id="3.40.50.11290">
    <property type="match status" value="1"/>
</dbReference>
<dbReference type="RefSeq" id="WP_077278704.1">
    <property type="nucleotide sequence ID" value="NZ_MVBK01000045.1"/>
</dbReference>
<dbReference type="EMBL" id="MVBK01000045">
    <property type="protein sequence ID" value="OOG24606.1"/>
    <property type="molecule type" value="Genomic_DNA"/>
</dbReference>
<organism evidence="3 4">
    <name type="scientific">Thioalkalivibrio denitrificans</name>
    <dbReference type="NCBI Taxonomy" id="108003"/>
    <lineage>
        <taxon>Bacteria</taxon>
        <taxon>Pseudomonadati</taxon>
        <taxon>Pseudomonadota</taxon>
        <taxon>Gammaproteobacteria</taxon>
        <taxon>Chromatiales</taxon>
        <taxon>Ectothiorhodospiraceae</taxon>
        <taxon>Thioalkalivibrio</taxon>
    </lineage>
</organism>
<evidence type="ECO:0000259" key="1">
    <source>
        <dbReference type="Pfam" id="PF04168"/>
    </source>
</evidence>
<dbReference type="OrthoDB" id="9804079at2"/>
<dbReference type="SUPFAM" id="SSF56059">
    <property type="entry name" value="Glutathione synthetase ATP-binding domain-like"/>
    <property type="match status" value="1"/>
</dbReference>
<gene>
    <name evidence="3" type="ORF">B1C78_08370</name>
</gene>
<dbReference type="AlphaFoldDB" id="A0A1V3NIL3"/>
<dbReference type="Gene3D" id="3.30.1490.270">
    <property type="match status" value="1"/>
</dbReference>
<proteinExistence type="predicted"/>
<reference evidence="3 4" key="1">
    <citation type="submission" date="2017-02" db="EMBL/GenBank/DDBJ databases">
        <title>Genomic diversity within the haloalkaliphilic genus Thioalkalivibrio.</title>
        <authorList>
            <person name="Ahn A.-C."/>
            <person name="Meier-Kolthoff J."/>
            <person name="Overmars L."/>
            <person name="Richter M."/>
            <person name="Woyke T."/>
            <person name="Sorokin D.Y."/>
            <person name="Muyzer G."/>
        </authorList>
    </citation>
    <scope>NUCLEOTIDE SEQUENCE [LARGE SCALE GENOMIC DNA]</scope>
    <source>
        <strain evidence="3 4">ALJD</strain>
    </source>
</reference>
<dbReference type="PANTHER" id="PTHR34595">
    <property type="entry name" value="BLR5612 PROTEIN"/>
    <property type="match status" value="1"/>
</dbReference>
<name>A0A1V3NIL3_9GAMM</name>
<evidence type="ECO:0000313" key="4">
    <source>
        <dbReference type="Proteomes" id="UP000189462"/>
    </source>
</evidence>
<keyword evidence="4" id="KW-1185">Reference proteome</keyword>
<dbReference type="Pfam" id="PF04168">
    <property type="entry name" value="Alpha-E"/>
    <property type="match status" value="1"/>
</dbReference>
<evidence type="ECO:0000313" key="3">
    <source>
        <dbReference type="EMBL" id="OOG24606.1"/>
    </source>
</evidence>
<feature type="domain" description="Circularly permuted ATP-grasp type 2" evidence="2">
    <location>
        <begin position="88"/>
        <end position="465"/>
    </location>
</feature>
<protein>
    <submittedName>
        <fullName evidence="3">Uncharacterized protein</fullName>
    </submittedName>
</protein>
<dbReference type="InterPro" id="IPR007296">
    <property type="entry name" value="DUF403"/>
</dbReference>
<dbReference type="Proteomes" id="UP000189462">
    <property type="component" value="Unassembled WGS sequence"/>
</dbReference>
<dbReference type="InterPro" id="IPR051680">
    <property type="entry name" value="ATP-dep_Glu-Cys_Ligase-2"/>
</dbReference>
<comment type="caution">
    <text evidence="3">The sequence shown here is derived from an EMBL/GenBank/DDBJ whole genome shotgun (WGS) entry which is preliminary data.</text>
</comment>
<dbReference type="STRING" id="108003.B1C78_08370"/>
<dbReference type="Pfam" id="PF14403">
    <property type="entry name" value="CP_ATPgrasp_2"/>
    <property type="match status" value="1"/>
</dbReference>
<dbReference type="InterPro" id="IPR025841">
    <property type="entry name" value="CP_ATPgrasp_2"/>
</dbReference>
<dbReference type="PANTHER" id="PTHR34595:SF2">
    <property type="entry name" value="BLR2978 PROTEIN"/>
    <property type="match status" value="1"/>
</dbReference>